<accession>A0A1F4XMR2</accession>
<dbReference type="Gene3D" id="2.170.270.10">
    <property type="entry name" value="SET domain"/>
    <property type="match status" value="1"/>
</dbReference>
<dbReference type="EMBL" id="MEWS01000002">
    <property type="protein sequence ID" value="OGC83025.1"/>
    <property type="molecule type" value="Genomic_DNA"/>
</dbReference>
<gene>
    <name evidence="5" type="ORF">A2788_02100</name>
</gene>
<evidence type="ECO:0000259" key="4">
    <source>
        <dbReference type="PROSITE" id="PS50868"/>
    </source>
</evidence>
<dbReference type="InterPro" id="IPR046341">
    <property type="entry name" value="SET_dom_sf"/>
</dbReference>
<reference evidence="5 6" key="1">
    <citation type="journal article" date="2016" name="Nat. Commun.">
        <title>Thousands of microbial genomes shed light on interconnected biogeochemical processes in an aquifer system.</title>
        <authorList>
            <person name="Anantharaman K."/>
            <person name="Brown C.T."/>
            <person name="Hug L.A."/>
            <person name="Sharon I."/>
            <person name="Castelle C.J."/>
            <person name="Probst A.J."/>
            <person name="Thomas B.C."/>
            <person name="Singh A."/>
            <person name="Wilkins M.J."/>
            <person name="Karaoz U."/>
            <person name="Brodie E.L."/>
            <person name="Williams K.H."/>
            <person name="Hubbard S.S."/>
            <person name="Banfield J.F."/>
        </authorList>
    </citation>
    <scope>NUCLEOTIDE SEQUENCE [LARGE SCALE GENOMIC DNA]</scope>
</reference>
<evidence type="ECO:0000313" key="5">
    <source>
        <dbReference type="EMBL" id="OGC83025.1"/>
    </source>
</evidence>
<dbReference type="InterPro" id="IPR003616">
    <property type="entry name" value="Post-SET_dom"/>
</dbReference>
<proteinExistence type="predicted"/>
<comment type="caution">
    <text evidence="5">The sequence shown here is derived from an EMBL/GenBank/DDBJ whole genome shotgun (WGS) entry which is preliminary data.</text>
</comment>
<feature type="domain" description="Post-SET" evidence="4">
    <location>
        <begin position="111"/>
        <end position="127"/>
    </location>
</feature>
<organism evidence="5 6">
    <name type="scientific">Candidatus Abawacabacteria bacterium RIFCSPHIGHO2_01_FULL_46_8</name>
    <dbReference type="NCBI Taxonomy" id="1817815"/>
    <lineage>
        <taxon>Bacteria</taxon>
        <taxon>Candidatus Abawacaibacteriota</taxon>
    </lineage>
</organism>
<dbReference type="AlphaFoldDB" id="A0A1F4XMR2"/>
<dbReference type="SMART" id="SM00317">
    <property type="entry name" value="SET"/>
    <property type="match status" value="1"/>
</dbReference>
<evidence type="ECO:0000313" key="6">
    <source>
        <dbReference type="Proteomes" id="UP000177521"/>
    </source>
</evidence>
<dbReference type="Proteomes" id="UP000177521">
    <property type="component" value="Unassembled WGS sequence"/>
</dbReference>
<dbReference type="SUPFAM" id="SSF82199">
    <property type="entry name" value="SET domain"/>
    <property type="match status" value="1"/>
</dbReference>
<evidence type="ECO:0000259" key="3">
    <source>
        <dbReference type="PROSITE" id="PS50280"/>
    </source>
</evidence>
<sequence length="158" mass="18094">MSEIFEIKESGSLNRGLFATQLIKKGEQILEYTGPIISFKETLEKIPDMGKPLQIGPNEYIDSQEPGVLVNHACFPNAGIRNDRFLMAIQDILPGQEIFFDYSTTMDEDNWTLECKCGSPNCRHIIKDFRYLPIDVQRKYLKLNIVQSFIAKKSTLMV</sequence>
<protein>
    <recommendedName>
        <fullName evidence="7">SET domain-containing protein</fullName>
    </recommendedName>
</protein>
<keyword evidence="1" id="KW-0808">Transferase</keyword>
<dbReference type="PROSITE" id="PS50280">
    <property type="entry name" value="SET"/>
    <property type="match status" value="1"/>
</dbReference>
<dbReference type="GO" id="GO:0016740">
    <property type="term" value="F:transferase activity"/>
    <property type="evidence" value="ECO:0007669"/>
    <property type="project" value="UniProtKB-KW"/>
</dbReference>
<dbReference type="InterPro" id="IPR053201">
    <property type="entry name" value="Flavunoidine_N-MTase"/>
</dbReference>
<dbReference type="InterPro" id="IPR001214">
    <property type="entry name" value="SET_dom"/>
</dbReference>
<dbReference type="Pfam" id="PF00856">
    <property type="entry name" value="SET"/>
    <property type="match status" value="1"/>
</dbReference>
<dbReference type="PANTHER" id="PTHR12350:SF19">
    <property type="entry name" value="SET DOMAIN-CONTAINING PROTEIN"/>
    <property type="match status" value="1"/>
</dbReference>
<keyword evidence="2" id="KW-0949">S-adenosyl-L-methionine</keyword>
<feature type="domain" description="SET" evidence="3">
    <location>
        <begin position="1"/>
        <end position="103"/>
    </location>
</feature>
<evidence type="ECO:0000256" key="2">
    <source>
        <dbReference type="ARBA" id="ARBA00022691"/>
    </source>
</evidence>
<name>A0A1F4XMR2_9BACT</name>
<dbReference type="PANTHER" id="PTHR12350">
    <property type="entry name" value="HISTONE-LYSINE N-METHYLTRANSFERASE-RELATED"/>
    <property type="match status" value="1"/>
</dbReference>
<evidence type="ECO:0000256" key="1">
    <source>
        <dbReference type="ARBA" id="ARBA00022679"/>
    </source>
</evidence>
<dbReference type="PROSITE" id="PS50868">
    <property type="entry name" value="POST_SET"/>
    <property type="match status" value="1"/>
</dbReference>
<evidence type="ECO:0008006" key="7">
    <source>
        <dbReference type="Google" id="ProtNLM"/>
    </source>
</evidence>